<protein>
    <submittedName>
        <fullName evidence="2">Similar to Putative disease resistance RPP13-like protein 1 acc. no. Q9LRR4</fullName>
    </submittedName>
</protein>
<dbReference type="OMA" id="LINARNC"/>
<dbReference type="EMBL" id="HF935695">
    <property type="protein sequence ID" value="CCX12291.1"/>
    <property type="molecule type" value="Genomic_DNA"/>
</dbReference>
<evidence type="ECO:0000313" key="3">
    <source>
        <dbReference type="Proteomes" id="UP000018144"/>
    </source>
</evidence>
<dbReference type="PANTHER" id="PTHR35205">
    <property type="entry name" value="NB-ARC AND TPR DOMAIN PROTEIN"/>
    <property type="match status" value="1"/>
</dbReference>
<organism evidence="2 3">
    <name type="scientific">Pyronema omphalodes (strain CBS 100304)</name>
    <name type="common">Pyronema confluens</name>
    <dbReference type="NCBI Taxonomy" id="1076935"/>
    <lineage>
        <taxon>Eukaryota</taxon>
        <taxon>Fungi</taxon>
        <taxon>Dikarya</taxon>
        <taxon>Ascomycota</taxon>
        <taxon>Pezizomycotina</taxon>
        <taxon>Pezizomycetes</taxon>
        <taxon>Pezizales</taxon>
        <taxon>Pyronemataceae</taxon>
        <taxon>Pyronema</taxon>
    </lineage>
</organism>
<dbReference type="GO" id="GO:0043531">
    <property type="term" value="F:ADP binding"/>
    <property type="evidence" value="ECO:0007669"/>
    <property type="project" value="InterPro"/>
</dbReference>
<dbReference type="Pfam" id="PF00931">
    <property type="entry name" value="NB-ARC"/>
    <property type="match status" value="1"/>
</dbReference>
<accession>U4L682</accession>
<sequence length="537" mass="61170">MSLDLRDEWNSALRKHEHRLRKPKYADLVNSLDYETFKSTLDNESRMYSEARITRCIVFLGTTFERLQGFFAAITNVVQASATYGGAPAGFAWGCIQAVLTAAKQFSFVLEKLKDMFGDLTTDVILSQCYIELLPHDPILRNHMIAMIGEYVGFCIGMLKYIMRRKFITLIRCFWCEADRKFQKAKAEIAKHRTRFENQCRLTVDETVILGQRKAQAILELVHITPKQPEKLYLVPHLENTRFCGREDTLALLHEQLSISAFGNPPEKKPMLSSVVHSMGGVGKTQVALGYTYKYRNSYDYIFWVRGETDPEISDDMQKIAMVLHLGTDGDGTRVLIDKAKRWLENTNKNWLLVFDNVEDWQSLPEYWPSSASGSILVTSQHAEVAQLTHSEVKLEPLSDSVGAKLIMNYLKNESESNAKILVHELGGLPLAITHVAGYMLNSKVSIEDTLTLLKERTSSARIFSDRASAATWQYEKTLGVVWDASFQQLDQDSMRLLRILSMMSPDEVSENIVYGAHEEPELSFLNLRNLDTRRNV</sequence>
<keyword evidence="3" id="KW-1185">Reference proteome</keyword>
<evidence type="ECO:0000313" key="2">
    <source>
        <dbReference type="EMBL" id="CCX12291.1"/>
    </source>
</evidence>
<reference evidence="2 3" key="1">
    <citation type="journal article" date="2013" name="PLoS Genet.">
        <title>The genome and development-dependent transcriptomes of Pyronema confluens: a window into fungal evolution.</title>
        <authorList>
            <person name="Traeger S."/>
            <person name="Altegoer F."/>
            <person name="Freitag M."/>
            <person name="Gabaldon T."/>
            <person name="Kempken F."/>
            <person name="Kumar A."/>
            <person name="Marcet-Houben M."/>
            <person name="Poggeler S."/>
            <person name="Stajich J.E."/>
            <person name="Nowrousian M."/>
        </authorList>
    </citation>
    <scope>NUCLEOTIDE SEQUENCE [LARGE SCALE GENOMIC DNA]</scope>
    <source>
        <strain evidence="3">CBS 100304</strain>
        <tissue evidence="2">Vegetative mycelium</tissue>
    </source>
</reference>
<dbReference type="eggNOG" id="ENOG502S8CM">
    <property type="taxonomic scope" value="Eukaryota"/>
</dbReference>
<dbReference type="InterPro" id="IPR002182">
    <property type="entry name" value="NB-ARC"/>
</dbReference>
<dbReference type="PANTHER" id="PTHR35205:SF1">
    <property type="entry name" value="ZU5 DOMAIN-CONTAINING PROTEIN"/>
    <property type="match status" value="1"/>
</dbReference>
<feature type="domain" description="NB-ARC" evidence="1">
    <location>
        <begin position="276"/>
        <end position="396"/>
    </location>
</feature>
<dbReference type="STRING" id="1076935.U4L682"/>
<name>U4L682_PYROM</name>
<proteinExistence type="predicted"/>
<evidence type="ECO:0000259" key="1">
    <source>
        <dbReference type="Pfam" id="PF00931"/>
    </source>
</evidence>
<dbReference type="SUPFAM" id="SSF52540">
    <property type="entry name" value="P-loop containing nucleoside triphosphate hydrolases"/>
    <property type="match status" value="1"/>
</dbReference>
<dbReference type="OrthoDB" id="6161812at2759"/>
<dbReference type="Gene3D" id="3.40.50.300">
    <property type="entry name" value="P-loop containing nucleotide triphosphate hydrolases"/>
    <property type="match status" value="1"/>
</dbReference>
<gene>
    <name evidence="2" type="ORF">PCON_11885</name>
</gene>
<dbReference type="AlphaFoldDB" id="U4L682"/>
<dbReference type="Proteomes" id="UP000018144">
    <property type="component" value="Unassembled WGS sequence"/>
</dbReference>
<dbReference type="InterPro" id="IPR027417">
    <property type="entry name" value="P-loop_NTPase"/>
</dbReference>